<dbReference type="EMBL" id="KZ819666">
    <property type="protein sequence ID" value="PWN28125.1"/>
    <property type="molecule type" value="Genomic_DNA"/>
</dbReference>
<feature type="region of interest" description="Disordered" evidence="3">
    <location>
        <begin position="719"/>
        <end position="758"/>
    </location>
</feature>
<evidence type="ECO:0000259" key="7">
    <source>
        <dbReference type="Pfam" id="PF26282"/>
    </source>
</evidence>
<feature type="region of interest" description="Disordered" evidence="3">
    <location>
        <begin position="1529"/>
        <end position="1555"/>
    </location>
</feature>
<dbReference type="PANTHER" id="PTHR21512">
    <property type="entry name" value="TRAFFICKING PROTEIN PARTICLE COMPLEX SUBUNIT 9"/>
    <property type="match status" value="1"/>
</dbReference>
<feature type="domain" description="Trs120/TRAPPC9 N-terminal" evidence="4">
    <location>
        <begin position="19"/>
        <end position="430"/>
    </location>
</feature>
<dbReference type="PANTHER" id="PTHR21512:SF5">
    <property type="entry name" value="TRAFFICKING PROTEIN PARTICLE COMPLEX SUBUNIT 9"/>
    <property type="match status" value="1"/>
</dbReference>
<evidence type="ECO:0000256" key="2">
    <source>
        <dbReference type="ARBA" id="ARBA00023034"/>
    </source>
</evidence>
<dbReference type="RefSeq" id="XP_025362737.1">
    <property type="nucleotide sequence ID" value="XM_025506038.1"/>
</dbReference>
<feature type="region of interest" description="Disordered" evidence="3">
    <location>
        <begin position="867"/>
        <end position="909"/>
    </location>
</feature>
<evidence type="ECO:0000313" key="8">
    <source>
        <dbReference type="EMBL" id="PWN28125.1"/>
    </source>
</evidence>
<feature type="compositionally biased region" description="Low complexity" evidence="3">
    <location>
        <begin position="342"/>
        <end position="354"/>
    </location>
</feature>
<evidence type="ECO:0000256" key="3">
    <source>
        <dbReference type="SAM" id="MobiDB-lite"/>
    </source>
</evidence>
<accession>A0A316UYA7</accession>
<evidence type="ECO:0000259" key="5">
    <source>
        <dbReference type="Pfam" id="PF26251"/>
    </source>
</evidence>
<dbReference type="InterPro" id="IPR058564">
    <property type="entry name" value="TPR_TRAPPC9_Trs120"/>
</dbReference>
<dbReference type="STRING" id="1569628.A0A316UYA7"/>
<evidence type="ECO:0000259" key="6">
    <source>
        <dbReference type="Pfam" id="PF26254"/>
    </source>
</evidence>
<feature type="region of interest" description="Disordered" evidence="3">
    <location>
        <begin position="148"/>
        <end position="201"/>
    </location>
</feature>
<feature type="domain" description="Trs120/TRAPPC9 TPR region" evidence="5">
    <location>
        <begin position="507"/>
        <end position="825"/>
    </location>
</feature>
<evidence type="ECO:0008006" key="10">
    <source>
        <dbReference type="Google" id="ProtNLM"/>
    </source>
</evidence>
<reference evidence="8 9" key="1">
    <citation type="journal article" date="2018" name="Mol. Biol. Evol.">
        <title>Broad Genomic Sampling Reveals a Smut Pathogenic Ancestry of the Fungal Clade Ustilaginomycotina.</title>
        <authorList>
            <person name="Kijpornyongpan T."/>
            <person name="Mondo S.J."/>
            <person name="Barry K."/>
            <person name="Sandor L."/>
            <person name="Lee J."/>
            <person name="Lipzen A."/>
            <person name="Pangilinan J."/>
            <person name="LaButti K."/>
            <person name="Hainaut M."/>
            <person name="Henrissat B."/>
            <person name="Grigoriev I.V."/>
            <person name="Spatafora J.W."/>
            <person name="Aime M.C."/>
        </authorList>
    </citation>
    <scope>NUCLEOTIDE SEQUENCE [LARGE SCALE GENOMIC DNA]</scope>
    <source>
        <strain evidence="8 9">MCA 5214</strain>
    </source>
</reference>
<proteinExistence type="predicted"/>
<dbReference type="InterPro" id="IPR013935">
    <property type="entry name" value="Trs120_TRAPPC9"/>
</dbReference>
<dbReference type="InterPro" id="IPR058565">
    <property type="entry name" value="Ig_TRAPPC9_Trs120_1st"/>
</dbReference>
<dbReference type="InterPro" id="IPR058567">
    <property type="entry name" value="Ig_TRAPPC9_Trs120_3rd"/>
</dbReference>
<name>A0A316UYA7_9BASI</name>
<feature type="region of interest" description="Disordered" evidence="3">
    <location>
        <begin position="314"/>
        <end position="364"/>
    </location>
</feature>
<dbReference type="GO" id="GO:0005802">
    <property type="term" value="C:trans-Golgi network"/>
    <property type="evidence" value="ECO:0007669"/>
    <property type="project" value="TreeGrafter"/>
</dbReference>
<dbReference type="Pfam" id="PF26251">
    <property type="entry name" value="TPR_TRAPPC9-Trs120"/>
    <property type="match status" value="1"/>
</dbReference>
<gene>
    <name evidence="8" type="ORF">BDZ90DRAFT_231881</name>
</gene>
<dbReference type="Proteomes" id="UP000245884">
    <property type="component" value="Unassembled WGS sequence"/>
</dbReference>
<dbReference type="GeneID" id="37027861"/>
<feature type="domain" description="Trs120/TRAPPC9 first Ig-like" evidence="6">
    <location>
        <begin position="876"/>
        <end position="1083"/>
    </location>
</feature>
<evidence type="ECO:0000256" key="1">
    <source>
        <dbReference type="ARBA" id="ARBA00004555"/>
    </source>
</evidence>
<dbReference type="Pfam" id="PF26254">
    <property type="entry name" value="Ig_TRAPPC9-Trs120_1st"/>
    <property type="match status" value="1"/>
</dbReference>
<feature type="domain" description="Trs120/TRAPPC9 third Ig-like" evidence="7">
    <location>
        <begin position="1269"/>
        <end position="1424"/>
    </location>
</feature>
<feature type="region of interest" description="Disordered" evidence="3">
    <location>
        <begin position="263"/>
        <end position="301"/>
    </location>
</feature>
<evidence type="ECO:0000313" key="9">
    <source>
        <dbReference type="Proteomes" id="UP000245884"/>
    </source>
</evidence>
<dbReference type="InterPro" id="IPR058563">
    <property type="entry name" value="Trs120_TRAPPC9_N"/>
</dbReference>
<dbReference type="OrthoDB" id="27962at2759"/>
<keyword evidence="9" id="KW-1185">Reference proteome</keyword>
<dbReference type="Pfam" id="PF08626">
    <property type="entry name" value="TRAPPC9-Trs120"/>
    <property type="match status" value="1"/>
</dbReference>
<dbReference type="Pfam" id="PF26282">
    <property type="entry name" value="Ig_TRAPPC9-Trs120_3rd"/>
    <property type="match status" value="1"/>
</dbReference>
<feature type="compositionally biased region" description="Polar residues" evidence="3">
    <location>
        <begin position="894"/>
        <end position="907"/>
    </location>
</feature>
<feature type="compositionally biased region" description="Polar residues" evidence="3">
    <location>
        <begin position="877"/>
        <end position="886"/>
    </location>
</feature>
<comment type="subcellular location">
    <subcellularLocation>
        <location evidence="1">Golgi apparatus</location>
    </subcellularLocation>
</comment>
<feature type="compositionally biased region" description="Low complexity" evidence="3">
    <location>
        <begin position="270"/>
        <end position="301"/>
    </location>
</feature>
<evidence type="ECO:0000259" key="4">
    <source>
        <dbReference type="Pfam" id="PF08626"/>
    </source>
</evidence>
<organism evidence="8 9">
    <name type="scientific">Jaminaea rosea</name>
    <dbReference type="NCBI Taxonomy" id="1569628"/>
    <lineage>
        <taxon>Eukaryota</taxon>
        <taxon>Fungi</taxon>
        <taxon>Dikarya</taxon>
        <taxon>Basidiomycota</taxon>
        <taxon>Ustilaginomycotina</taxon>
        <taxon>Exobasidiomycetes</taxon>
        <taxon>Microstromatales</taxon>
        <taxon>Microstromatales incertae sedis</taxon>
        <taxon>Jaminaea</taxon>
    </lineage>
</organism>
<keyword evidence="2" id="KW-0333">Golgi apparatus</keyword>
<protein>
    <recommendedName>
        <fullName evidence="10">Trs120-domain-containing protein</fullName>
    </recommendedName>
</protein>
<sequence length="1675" mass="178389">MSSGAGIAPTEDPFGGRAFISPAKIRVLLTPSGPNVSPADFERWAAVVRSFESIRLADLPVSTNGRPGPAVGSALHRFGEVHLSFVTSYDPSHSFLAPFAMHRQVLGVLALGSLEEGKGKDYEKVPGALRELHPNAIVHRAFLFDTKAGKEGDKGHSRQSSVKDPIESARNSSADHERTASGSGSGEGSGDSSFSSPSTDTMAGFADTANSGLVIFPAVRRDGKDVRFYLRTLLRDFLGTLLDGLWDVVAALEGKSLETPRETLDGSLVTSSSSSAGTSSASSTSSQSTSLATSPSSSSSSAASRASSFFSSFGSSSTSSSSPVGGGTLPDALSHGSANGNSKSAVSQSSAARSSKVKRSSSLVGAGPTGAGRYAKVRADYALLSGDLWGALGGYDTCMSWLGKERALAGGQDAVWYASALEGWAVARCLVFRMSGLEEKGPNLSLPTGGAKERDKSAKAAVPESPFAKLEWADVAEAYSLALDIYSKTLAPPRYLAESARSVNSETPRDYTHPLIHASACIAYSRLLLAVWASSGWNAECFDQLIYGGVPPSLVEDARPGPAMYAALSKASVVQRHEIAAPASLALSHSVSALKPPDQIAILCSLANVFGCIGFLRREAYLLRQLQAAVVSLLARALLLHPREPRTLSMALSQIVGSEHRALGGAGTMISQTLTSGLGEGADAVLILALQICETYGVNVDVEPLKGVPPNHILSKAARTGKTTARGEPLLPRRAKDTATASARQYASEADHETGGSTGADEPIFGWLDLQVALLKDTICVAEMLQDHVGMAFFAAILLRDYHEVLSGDEQRSLMRGLARCVTTARWGDARDLEVLYWGPPEPLYTVEGTGPGELGIPVERPGKELREADEAEKAGTSASTSTIAGLNNPFFWNPTSRSGTAGSSTKNKSKDSLLLMQGEEAVFHITLQNPFKTTLELTNVKLSTRGAPFEAHALPQVLLPAQSYTTVRLTGVCSVQGPGSEAGSDRLTVQGCFLTLSGCTEREFRVHTYDEAAHKVKEASEAAADDRRSRLKVSGLDARPAFVAQRRALEGHAERTGSTGAKKAGATPQLPQGGFLTCRVVPSQPLLQVDAPSSLTHGRLTVLEGQTIRLRLRLTNLSDLPVDYLRFTLQDDATTSILAALREGDVLPSDAYHLERQLSERPVLSLPQGFKPRGITIPPGRSVVVSLQLRGTLDCTRGSVSVDYAYVNAPGRGGLVTEERRDFWTRSARLDFGVDVRPVLECGGWRVERMDRRNAESVLRGVKDGEEQGEVNRYMVDEKKGSDEENDLISLVSLDVRNVHHREVRVSLDVTEDVEEASLATTSSGSADSYPRKLTISHLIPSDRTVPIFFTLPQLPLSAEELSNKEIPSSSLASMSASTAQQRQFVLSRFKLDPAEVEGSRLRFWIGEELRRRLAGSRWSEVDDYSGRRRIASSSSGSIAKQQGDWSNALAEACQDLDEGLCKRLLRREVELSLDVLDPTGSALQLVEPEQFVSLRLRVRNATARVSSHEGGRSLRLTYRLVPLPGSALSSSSRSNASAATPNTPAAGTTGPLLAAGAHSTDSVLSQVLVTDGALSGAMLGREDDVEVTLASSWPLLSPGKEASVQTGLLFLGEGLFRFVGVVEEADADEDDEEGLTVAGKKVGPQSMRKAHARAEVSIDVRVVRSGNGRAVGR</sequence>
<dbReference type="Pfam" id="PF26280">
    <property type="entry name" value="Ig_TRAPPC9-Trs120_2nd"/>
    <property type="match status" value="1"/>
</dbReference>